<organism evidence="9 10">
    <name type="scientific">Pseudomonas donghuensis</name>
    <dbReference type="NCBI Taxonomy" id="1163398"/>
    <lineage>
        <taxon>Bacteria</taxon>
        <taxon>Pseudomonadati</taxon>
        <taxon>Pseudomonadota</taxon>
        <taxon>Gammaproteobacteria</taxon>
        <taxon>Pseudomonadales</taxon>
        <taxon>Pseudomonadaceae</taxon>
        <taxon>Pseudomonas</taxon>
    </lineage>
</organism>
<keyword evidence="5" id="KW-0378">Hydrolase</keyword>
<dbReference type="GO" id="GO:0042597">
    <property type="term" value="C:periplasmic space"/>
    <property type="evidence" value="ECO:0007669"/>
    <property type="project" value="UniProtKB-SubCell"/>
</dbReference>
<feature type="binding site" evidence="8">
    <location>
        <position position="314"/>
    </location>
    <ligand>
        <name>Ca(2+)</name>
        <dbReference type="ChEBI" id="CHEBI:29108"/>
    </ligand>
</feature>
<evidence type="ECO:0000256" key="5">
    <source>
        <dbReference type="ARBA" id="ARBA00022801"/>
    </source>
</evidence>
<evidence type="ECO:0000256" key="2">
    <source>
        <dbReference type="ARBA" id="ARBA00006586"/>
    </source>
</evidence>
<keyword evidence="8" id="KW-0106">Calcium</keyword>
<feature type="active site" description="Nucleophile" evidence="7">
    <location>
        <position position="242"/>
    </location>
</feature>
<comment type="cofactor">
    <cofactor evidence="8">
        <name>Ca(2+)</name>
        <dbReference type="ChEBI" id="CHEBI:29108"/>
    </cofactor>
    <text evidence="8">Binds 1 Ca(2+) ion per dimer.</text>
</comment>
<dbReference type="Gene3D" id="1.10.439.10">
    <property type="entry name" value="Penicillin Amidohydrolase, domain 1"/>
    <property type="match status" value="1"/>
</dbReference>
<evidence type="ECO:0000256" key="6">
    <source>
        <dbReference type="ARBA" id="ARBA00023145"/>
    </source>
</evidence>
<dbReference type="Gene3D" id="2.30.120.10">
    <property type="match status" value="1"/>
</dbReference>
<evidence type="ECO:0000256" key="4">
    <source>
        <dbReference type="ARBA" id="ARBA00022764"/>
    </source>
</evidence>
<evidence type="ECO:0000313" key="9">
    <source>
        <dbReference type="EMBL" id="KDN98079.2"/>
    </source>
</evidence>
<evidence type="ECO:0000256" key="7">
    <source>
        <dbReference type="PIRSR" id="PIRSR001227-1"/>
    </source>
</evidence>
<dbReference type="InterPro" id="IPR043146">
    <property type="entry name" value="Penicillin_amidase_N_B-knob"/>
</dbReference>
<dbReference type="GO" id="GO:0017000">
    <property type="term" value="P:antibiotic biosynthetic process"/>
    <property type="evidence" value="ECO:0007669"/>
    <property type="project" value="InterPro"/>
</dbReference>
<dbReference type="EMBL" id="CP071706">
    <property type="protein sequence ID" value="KDN98079.2"/>
    <property type="molecule type" value="Genomic_DNA"/>
</dbReference>
<accession>A0AAP0X8F7</accession>
<dbReference type="InterPro" id="IPR023343">
    <property type="entry name" value="Penicillin_amidase_dom1"/>
</dbReference>
<protein>
    <submittedName>
        <fullName evidence="9">Penicillin acylase family protein</fullName>
    </submittedName>
</protein>
<feature type="binding site" evidence="8">
    <location>
        <position position="316"/>
    </location>
    <ligand>
        <name>Ca(2+)</name>
        <dbReference type="ChEBI" id="CHEBI:29108"/>
    </ligand>
</feature>
<dbReference type="AlphaFoldDB" id="A0AAP0X8F7"/>
<dbReference type="InterPro" id="IPR043147">
    <property type="entry name" value="Penicillin_amidase_A-knob"/>
</dbReference>
<keyword evidence="4" id="KW-0574">Periplasm</keyword>
<dbReference type="SUPFAM" id="SSF56235">
    <property type="entry name" value="N-terminal nucleophile aminohydrolases (Ntn hydrolases)"/>
    <property type="match status" value="1"/>
</dbReference>
<sequence length="790" mass="88545">MAGCQIAGQQPEGDILIKRDEWGTPHVYADSPYRLFYGYGYAIAQDRLFQLEMSRRTTQGRVAEVLGRDYLAFDEGIRRQYSPQAIARQLAALAPQELQILQGYAEGINRHLGEIEQRPDSVLPKQFSHYQFQPRPWTAFDVAMVYVGSMINRFGDYNTELDNQNLLAGLIEKHGLKGGQSLFEVLLANDDPQAPTTIARGEWDPARRSAAVVPRTAGTAVEPPLPMRAVHPIDPSSGRGFSNIIVLGAKKSADARAILVNGPQFGFFQPAYTYSIGLHGAGYDAVGNSPFGYPLIQFGHNREISWGSTWGAGDNVDVYRLQLNPQNPNQYWFQGRYRDFERRVETIAVKGEAPRQLTVYRSAQGAVFEHLPEQGVAYARRRGWEGQELATLMAWNQVAKAGNHAQWLAQVERSAINVNWYYADQQGNIGYALGGRYPVRLQGHDSRLPMPGNGDYEWQGFLPFASNPQVFNPASGYIANWNNQPAEGFPGPDQWWYAWGAADRYAVLDERLRQQARFTPEQAWSLMMEAAFEDPNARYFMPRLLALSERLPAELAAVHQALAAWDYQDLDRNRDGFYDQPATAIFRRWLGQMLDLTLADQLPPAQAGWFTDTGYSAPGASSPGSHNISVGTKVLYRALTAKEQGESLPFDLFKGHNVDELMLQALRLSVAQLKREQGPQVSAWRQGVSTLRFAHKNFLGVPQALQREEQALAPSMNLGTENNMVVLSEGKVSGFELAAPGQSGFIAADGSPGKHYDDQVPLLREQRKRRTWLSEDEIERHTVERLRLQL</sequence>
<proteinExistence type="inferred from homology"/>
<reference evidence="9 10" key="1">
    <citation type="journal article" date="2014" name="Genome Announc.">
        <title>Genome Sequence of Pseudomonas sp. Strain P482, a Tomato Rhizosphere Isolate with Broad-Spectrum Antimicrobial Activity.</title>
        <authorList>
            <person name="Krzyzanowska D.M."/>
            <person name="Ossowicki A."/>
            <person name="Jafra S."/>
        </authorList>
    </citation>
    <scope>NUCLEOTIDE SEQUENCE [LARGE SCALE GENOMIC DNA]</scope>
    <source>
        <strain evidence="9 10">P482</strain>
    </source>
</reference>
<dbReference type="GO" id="GO:0046872">
    <property type="term" value="F:metal ion binding"/>
    <property type="evidence" value="ECO:0007669"/>
    <property type="project" value="UniProtKB-KW"/>
</dbReference>
<feature type="binding site" evidence="8">
    <location>
        <position position="493"/>
    </location>
    <ligand>
        <name>Ca(2+)</name>
        <dbReference type="ChEBI" id="CHEBI:29108"/>
    </ligand>
</feature>
<comment type="similarity">
    <text evidence="2">Belongs to the peptidase S45 family.</text>
</comment>
<dbReference type="PANTHER" id="PTHR34218:SF3">
    <property type="entry name" value="ACYL-HOMOSERINE LACTONE ACYLASE PVDQ"/>
    <property type="match status" value="1"/>
</dbReference>
<name>A0AAP0X8F7_9PSED</name>
<dbReference type="PANTHER" id="PTHR34218">
    <property type="entry name" value="PEPTIDASE S45 PENICILLIN AMIDASE"/>
    <property type="match status" value="1"/>
</dbReference>
<dbReference type="GO" id="GO:0016811">
    <property type="term" value="F:hydrolase activity, acting on carbon-nitrogen (but not peptide) bonds, in linear amides"/>
    <property type="evidence" value="ECO:0007669"/>
    <property type="project" value="InterPro"/>
</dbReference>
<comment type="subcellular location">
    <subcellularLocation>
        <location evidence="1">Periplasm</location>
    </subcellularLocation>
</comment>
<evidence type="ECO:0000256" key="3">
    <source>
        <dbReference type="ARBA" id="ARBA00022729"/>
    </source>
</evidence>
<keyword evidence="6" id="KW-0865">Zymogen</keyword>
<evidence type="ECO:0000313" key="10">
    <source>
        <dbReference type="Proteomes" id="UP000027121"/>
    </source>
</evidence>
<keyword evidence="10" id="KW-1185">Reference proteome</keyword>
<reference evidence="9 10" key="2">
    <citation type="journal article" date="2016" name="Front. Microbiol.">
        <title>When Genome-Based Approach Meets the 'Old but Good': Revealing Genes Involved in the Antibacterial Activity of Pseudomonas sp. P482 against Soft Rot Pathogens.</title>
        <authorList>
            <person name="Krzyzanowska D.M."/>
            <person name="Ossowicki A."/>
            <person name="Rajewska M."/>
            <person name="Maciag T."/>
            <person name="Jablonska M."/>
            <person name="Obuchowski M."/>
            <person name="Heeb S."/>
            <person name="Jafra S."/>
        </authorList>
    </citation>
    <scope>NUCLEOTIDE SEQUENCE [LARGE SCALE GENOMIC DNA]</scope>
    <source>
        <strain evidence="9 10">P482</strain>
    </source>
</reference>
<dbReference type="InterPro" id="IPR029055">
    <property type="entry name" value="Ntn_hydrolases_N"/>
</dbReference>
<dbReference type="Gene3D" id="1.10.287.150">
    <property type="match status" value="1"/>
</dbReference>
<evidence type="ECO:0000256" key="8">
    <source>
        <dbReference type="PIRSR" id="PIRSR001227-2"/>
    </source>
</evidence>
<gene>
    <name evidence="9" type="ORF">BV82_3962</name>
</gene>
<keyword evidence="8" id="KW-0479">Metal-binding</keyword>
<dbReference type="PIRSF" id="PIRSF001227">
    <property type="entry name" value="Pen_acylase"/>
    <property type="match status" value="1"/>
</dbReference>
<dbReference type="KEGG" id="pdw:BV82_3962"/>
<dbReference type="Proteomes" id="UP000027121">
    <property type="component" value="Chromosome"/>
</dbReference>
<dbReference type="Gene3D" id="1.10.1400.10">
    <property type="match status" value="1"/>
</dbReference>
<dbReference type="InterPro" id="IPR014395">
    <property type="entry name" value="Pen/GL7ACA/AHL_acylase"/>
</dbReference>
<keyword evidence="3" id="KW-0732">Signal</keyword>
<dbReference type="Gene3D" id="3.60.20.10">
    <property type="entry name" value="Glutamine Phosphoribosylpyrophosphate, subunit 1, domain 1"/>
    <property type="match status" value="1"/>
</dbReference>
<feature type="binding site" evidence="8">
    <location>
        <position position="317"/>
    </location>
    <ligand>
        <name>Ca(2+)</name>
        <dbReference type="ChEBI" id="CHEBI:29108"/>
    </ligand>
</feature>
<evidence type="ECO:0000256" key="1">
    <source>
        <dbReference type="ARBA" id="ARBA00004418"/>
    </source>
</evidence>
<feature type="binding site" evidence="8">
    <location>
        <position position="160"/>
    </location>
    <ligand>
        <name>Ca(2+)</name>
        <dbReference type="ChEBI" id="CHEBI:29108"/>
    </ligand>
</feature>
<dbReference type="InterPro" id="IPR002692">
    <property type="entry name" value="S45"/>
</dbReference>
<dbReference type="Pfam" id="PF01804">
    <property type="entry name" value="Penicil_amidase"/>
    <property type="match status" value="1"/>
</dbReference>